<keyword evidence="3" id="KW-0805">Transcription regulation</keyword>
<dbReference type="PANTHER" id="PTHR13421:SF16">
    <property type="entry name" value="SNRNA-ACTIVATING PROTEIN COMPLEX SUBUNIT 3"/>
    <property type="match status" value="1"/>
</dbReference>
<evidence type="ECO:0000256" key="1">
    <source>
        <dbReference type="ARBA" id="ARBA00004123"/>
    </source>
</evidence>
<feature type="domain" description="C2H2-type" evidence="8">
    <location>
        <begin position="249"/>
        <end position="272"/>
    </location>
</feature>
<evidence type="ECO:0000313" key="9">
    <source>
        <dbReference type="EMBL" id="KAG9324172.1"/>
    </source>
</evidence>
<keyword evidence="4" id="KW-0238">DNA-binding</keyword>
<sequence length="1004" mass="112626">MTSATVVDECCNLTHDVSDFCCSTVEPSSCCGPQLDTLDCCDGSHGQPSINGFTLQQVECCIIESAAKDGMDSTCCQPGNEIPPPLAATCCTEHPEVMDDCCLTCCPDTLSQSPSSASGSVSSTTPTPNALLQSSHYFSVQPLPCPPITQPWSAIDACNHTDHAHSAFHFLDTSSSGGTNFHSHNHNHNHNHSSHNHSQSHGHNHGHFHDTSSSASAIASLSASPMASSPASMSAEAMNDAQIDHMIRCLWTGCTAEFMSQDDLLPHVSRLHVPLPQNDHALCLWESCATEQLDSSKLLQHLRSDHHIVPTSPETELLRPETRTKPMAAAGTPSNKRSASSNSAQVADGSAEEQQQTDPETDEPWSSPAGSSSISWHQEGGHKPVKCGPHRFESFIRHALYFFLIVSPPNANTFTMSHAASGSSSRPQAQGLRQTGTSEQLSDETVTSIINVAPQGALFPVLPFGLNFTRLIDEQREHDAYHEYFDDCEQVQEVAERCDVWDDLQDANKFFDDPTLRGLLQEWYEGRLEECKDPIDKALRPTWSSIYGQVDEVTEYGDRSNLHLKEHPRPPGLGDENVQRLLGASVRGRRRVLSNSDRFAVRIGAEKRRRLFLEEPKRRQMQVSEKRAEEDERVGTTPLEDRFHTQSMAVEDSSLQSLAERNRFEVPVELRPPMNYIGPGTPRFSVPYLPILGPEIIVSVALYSSLNPTKRTQEFLFLGSQPLTALRDAFHCISDFVNQGAEEQQDSPIKNKSDKKVSNSFIFIEGVFYTDTPLSRAKIDKRNELRDKERKQLQQHELGSSKEKSKGKGVARRAEAAEELDDADFREQRNQTGYQDVPLEQIKLKDEHVYAAASQDYGQVIIDWVASNPQRQLDPDFANLRKKHMHDTLIQDVSIRINHPYLLVHQGNCEHLLMFRDLRLFSHRYDDQNRLSYPMAIFKSKQTRHRCRMCNTNPAFYITIDDRLAGETPSYFCEECYDVFHYDEDGNILYDDFKVFLYAHDEAK</sequence>
<feature type="compositionally biased region" description="Basic and acidic residues" evidence="7">
    <location>
        <begin position="780"/>
        <end position="816"/>
    </location>
</feature>
<accession>A0A9P8CY59</accession>
<dbReference type="Pfam" id="PF12251">
    <property type="entry name" value="SNAPC3"/>
    <property type="match status" value="2"/>
</dbReference>
<evidence type="ECO:0000256" key="7">
    <source>
        <dbReference type="SAM" id="MobiDB-lite"/>
    </source>
</evidence>
<feature type="region of interest" description="Disordered" evidence="7">
    <location>
        <begin position="417"/>
        <end position="440"/>
    </location>
</feature>
<evidence type="ECO:0000313" key="10">
    <source>
        <dbReference type="Proteomes" id="UP000717515"/>
    </source>
</evidence>
<gene>
    <name evidence="9" type="ORF">KVV02_007401</name>
</gene>
<organism evidence="9 10">
    <name type="scientific">Mortierella alpina</name>
    <name type="common">Oleaginous fungus</name>
    <name type="synonym">Mortierella renispora</name>
    <dbReference type="NCBI Taxonomy" id="64518"/>
    <lineage>
        <taxon>Eukaryota</taxon>
        <taxon>Fungi</taxon>
        <taxon>Fungi incertae sedis</taxon>
        <taxon>Mucoromycota</taxon>
        <taxon>Mortierellomycotina</taxon>
        <taxon>Mortierellomycetes</taxon>
        <taxon>Mortierellales</taxon>
        <taxon>Mortierellaceae</taxon>
        <taxon>Mortierella</taxon>
    </lineage>
</organism>
<dbReference type="GO" id="GO:0001046">
    <property type="term" value="F:core promoter sequence-specific DNA binding"/>
    <property type="evidence" value="ECO:0007669"/>
    <property type="project" value="TreeGrafter"/>
</dbReference>
<name>A0A9P8CY59_MORAP</name>
<comment type="subcellular location">
    <subcellularLocation>
        <location evidence="1">Nucleus</location>
    </subcellularLocation>
</comment>
<reference evidence="9" key="1">
    <citation type="submission" date="2021-07" db="EMBL/GenBank/DDBJ databases">
        <title>Draft genome of Mortierella alpina, strain LL118, isolated from an aspen leaf litter sample.</title>
        <authorList>
            <person name="Yang S."/>
            <person name="Vinatzer B.A."/>
        </authorList>
    </citation>
    <scope>NUCLEOTIDE SEQUENCE</scope>
    <source>
        <strain evidence="9">LL118</strain>
    </source>
</reference>
<dbReference type="GO" id="GO:0042796">
    <property type="term" value="P:snRNA transcription by RNA polymerase III"/>
    <property type="evidence" value="ECO:0007669"/>
    <property type="project" value="TreeGrafter"/>
</dbReference>
<dbReference type="GO" id="GO:0001006">
    <property type="term" value="F:RNA polymerase III type 3 promoter sequence-specific DNA binding"/>
    <property type="evidence" value="ECO:0007669"/>
    <property type="project" value="TreeGrafter"/>
</dbReference>
<proteinExistence type="inferred from homology"/>
<feature type="compositionally biased region" description="Low complexity" evidence="7">
    <location>
        <begin position="352"/>
        <end position="375"/>
    </location>
</feature>
<keyword evidence="5" id="KW-0804">Transcription</keyword>
<dbReference type="AlphaFoldDB" id="A0A9P8CY59"/>
<dbReference type="Proteomes" id="UP000717515">
    <property type="component" value="Unassembled WGS sequence"/>
</dbReference>
<dbReference type="GO" id="GO:0042795">
    <property type="term" value="P:snRNA transcription by RNA polymerase II"/>
    <property type="evidence" value="ECO:0007669"/>
    <property type="project" value="TreeGrafter"/>
</dbReference>
<dbReference type="GO" id="GO:0005634">
    <property type="term" value="C:nucleus"/>
    <property type="evidence" value="ECO:0007669"/>
    <property type="project" value="UniProtKB-SubCell"/>
</dbReference>
<feature type="compositionally biased region" description="Low complexity" evidence="7">
    <location>
        <begin position="212"/>
        <end position="230"/>
    </location>
</feature>
<feature type="region of interest" description="Disordered" evidence="7">
    <location>
        <begin position="780"/>
        <end position="832"/>
    </location>
</feature>
<dbReference type="PANTHER" id="PTHR13421">
    <property type="entry name" value="SNRNA-ACTIVATING PROTEIN COMPLEX SUBUNIT 3"/>
    <property type="match status" value="1"/>
</dbReference>
<evidence type="ECO:0000256" key="4">
    <source>
        <dbReference type="ARBA" id="ARBA00023125"/>
    </source>
</evidence>
<keyword evidence="6" id="KW-0539">Nucleus</keyword>
<feature type="compositionally biased region" description="Basic residues" evidence="7">
    <location>
        <begin position="183"/>
        <end position="206"/>
    </location>
</feature>
<dbReference type="GO" id="GO:0000978">
    <property type="term" value="F:RNA polymerase II cis-regulatory region sequence-specific DNA binding"/>
    <property type="evidence" value="ECO:0007669"/>
    <property type="project" value="TreeGrafter"/>
</dbReference>
<dbReference type="InterPro" id="IPR022042">
    <property type="entry name" value="snRNA-activating_su3"/>
</dbReference>
<feature type="region of interest" description="Disordered" evidence="7">
    <location>
        <begin position="179"/>
        <end position="230"/>
    </location>
</feature>
<evidence type="ECO:0000256" key="2">
    <source>
        <dbReference type="ARBA" id="ARBA00010410"/>
    </source>
</evidence>
<dbReference type="GO" id="GO:0019185">
    <property type="term" value="C:snRNA-activating protein complex"/>
    <property type="evidence" value="ECO:0007669"/>
    <property type="project" value="TreeGrafter"/>
</dbReference>
<feature type="compositionally biased region" description="Polar residues" evidence="7">
    <location>
        <begin position="332"/>
        <end position="345"/>
    </location>
</feature>
<dbReference type="PROSITE" id="PS00028">
    <property type="entry name" value="ZINC_FINGER_C2H2_1"/>
    <property type="match status" value="1"/>
</dbReference>
<dbReference type="GO" id="GO:0003681">
    <property type="term" value="F:bent DNA binding"/>
    <property type="evidence" value="ECO:0007669"/>
    <property type="project" value="TreeGrafter"/>
</dbReference>
<comment type="caution">
    <text evidence="9">The sequence shown here is derived from an EMBL/GenBank/DDBJ whole genome shotgun (WGS) entry which is preliminary data.</text>
</comment>
<evidence type="ECO:0000256" key="5">
    <source>
        <dbReference type="ARBA" id="ARBA00023163"/>
    </source>
</evidence>
<evidence type="ECO:0000256" key="6">
    <source>
        <dbReference type="ARBA" id="ARBA00023242"/>
    </source>
</evidence>
<evidence type="ECO:0000256" key="3">
    <source>
        <dbReference type="ARBA" id="ARBA00023015"/>
    </source>
</evidence>
<protein>
    <recommendedName>
        <fullName evidence="8">C2H2-type domain-containing protein</fullName>
    </recommendedName>
</protein>
<dbReference type="EMBL" id="JAIFTL010000075">
    <property type="protein sequence ID" value="KAG9324172.1"/>
    <property type="molecule type" value="Genomic_DNA"/>
</dbReference>
<dbReference type="Gene3D" id="3.30.160.60">
    <property type="entry name" value="Classic Zinc Finger"/>
    <property type="match status" value="1"/>
</dbReference>
<evidence type="ECO:0000259" key="8">
    <source>
        <dbReference type="PROSITE" id="PS00028"/>
    </source>
</evidence>
<comment type="similarity">
    <text evidence="2">Belongs to the SNAPC3/SRD2 family.</text>
</comment>
<dbReference type="InterPro" id="IPR013087">
    <property type="entry name" value="Znf_C2H2_type"/>
</dbReference>
<feature type="region of interest" description="Disordered" evidence="7">
    <location>
        <begin position="310"/>
        <end position="383"/>
    </location>
</feature>